<dbReference type="AlphaFoldDB" id="A0A0N7FV93"/>
<protein>
    <submittedName>
        <fullName evidence="4">Alpha/beta hydrolase</fullName>
    </submittedName>
</protein>
<reference evidence="4 5" key="2">
    <citation type="journal article" date="2017" name="Int. J. Syst. Evol. Microbiol.">
        <title>Gordonia phthalatica sp. nov., a di-n-butyl phthalate-degrading bacterium isolated from activated sludge.</title>
        <authorList>
            <person name="Jin D."/>
            <person name="Kong X."/>
            <person name="Jia M."/>
            <person name="Yu X."/>
            <person name="Wang X."/>
            <person name="Zhuang X."/>
            <person name="Deng Y."/>
            <person name="Bai Z."/>
        </authorList>
    </citation>
    <scope>NUCLEOTIDE SEQUENCE [LARGE SCALE GENOMIC DNA]</scope>
    <source>
        <strain evidence="4 5">QH-11</strain>
    </source>
</reference>
<evidence type="ECO:0000256" key="1">
    <source>
        <dbReference type="ARBA" id="ARBA00010515"/>
    </source>
</evidence>
<dbReference type="Gene3D" id="3.40.50.1820">
    <property type="entry name" value="alpha/beta hydrolase"/>
    <property type="match status" value="1"/>
</dbReference>
<dbReference type="PANTHER" id="PTHR48081">
    <property type="entry name" value="AB HYDROLASE SUPERFAMILY PROTEIN C4A8.06C"/>
    <property type="match status" value="1"/>
</dbReference>
<dbReference type="EMBL" id="CP011853">
    <property type="protein sequence ID" value="ALG86519.1"/>
    <property type="molecule type" value="Genomic_DNA"/>
</dbReference>
<dbReference type="Proteomes" id="UP000063789">
    <property type="component" value="Chromosome"/>
</dbReference>
<dbReference type="FunFam" id="3.40.50.1820:FF:000089">
    <property type="entry name" value="Alpha/beta hydrolase"/>
    <property type="match status" value="1"/>
</dbReference>
<dbReference type="OrthoDB" id="3181909at2"/>
<keyword evidence="5" id="KW-1185">Reference proteome</keyword>
<feature type="domain" description="Alpha/beta hydrolase fold-3" evidence="3">
    <location>
        <begin position="122"/>
        <end position="327"/>
    </location>
</feature>
<dbReference type="PATRIC" id="fig|1136941.3.peg.367"/>
<comment type="similarity">
    <text evidence="1">Belongs to the 'GDXG' lipolytic enzyme family.</text>
</comment>
<evidence type="ECO:0000313" key="5">
    <source>
        <dbReference type="Proteomes" id="UP000063789"/>
    </source>
</evidence>
<reference evidence="5" key="1">
    <citation type="submission" date="2015-06" db="EMBL/GenBank/DDBJ databases">
        <title>Complete genome sequence and metabolic analysis of phthalate degradation pathway in Gordonia sp. QH-11.</title>
        <authorList>
            <person name="Jin D."/>
            <person name="Kong X."/>
            <person name="Bai Z."/>
        </authorList>
    </citation>
    <scope>NUCLEOTIDE SEQUENCE [LARGE SCALE GENOMIC DNA]</scope>
    <source>
        <strain evidence="5">QH-11</strain>
    </source>
</reference>
<dbReference type="GO" id="GO:0016787">
    <property type="term" value="F:hydrolase activity"/>
    <property type="evidence" value="ECO:0007669"/>
    <property type="project" value="UniProtKB-KW"/>
</dbReference>
<dbReference type="Pfam" id="PF07859">
    <property type="entry name" value="Abhydrolase_3"/>
    <property type="match status" value="1"/>
</dbReference>
<proteinExistence type="inferred from homology"/>
<evidence type="ECO:0000256" key="2">
    <source>
        <dbReference type="ARBA" id="ARBA00022801"/>
    </source>
</evidence>
<name>A0A0N7FV93_9ACTN</name>
<dbReference type="InterPro" id="IPR050300">
    <property type="entry name" value="GDXG_lipolytic_enzyme"/>
</dbReference>
<dbReference type="STRING" id="1136941.ACH46_01830"/>
<evidence type="ECO:0000313" key="4">
    <source>
        <dbReference type="EMBL" id="ALG86519.1"/>
    </source>
</evidence>
<dbReference type="InterPro" id="IPR013094">
    <property type="entry name" value="AB_hydrolase_3"/>
</dbReference>
<dbReference type="PANTHER" id="PTHR48081:SF8">
    <property type="entry name" value="ALPHA_BETA HYDROLASE FOLD-3 DOMAIN-CONTAINING PROTEIN-RELATED"/>
    <property type="match status" value="1"/>
</dbReference>
<accession>A0A0N7FV93</accession>
<dbReference type="KEGG" id="goq:ACH46_01830"/>
<dbReference type="SUPFAM" id="SSF53474">
    <property type="entry name" value="alpha/beta-Hydrolases"/>
    <property type="match status" value="1"/>
</dbReference>
<evidence type="ECO:0000259" key="3">
    <source>
        <dbReference type="Pfam" id="PF07859"/>
    </source>
</evidence>
<dbReference type="InterPro" id="IPR029058">
    <property type="entry name" value="AB_hydrolase_fold"/>
</dbReference>
<organism evidence="4 5">
    <name type="scientific">Gordonia phthalatica</name>
    <dbReference type="NCBI Taxonomy" id="1136941"/>
    <lineage>
        <taxon>Bacteria</taxon>
        <taxon>Bacillati</taxon>
        <taxon>Actinomycetota</taxon>
        <taxon>Actinomycetes</taxon>
        <taxon>Mycobacteriales</taxon>
        <taxon>Gordoniaceae</taxon>
        <taxon>Gordonia</taxon>
    </lineage>
</organism>
<keyword evidence="2 4" id="KW-0378">Hydrolase</keyword>
<sequence length="355" mass="37527">MSRATAVKLPLPYKIQRSLLKGAGRIPAPLRAAMARLTTVNADGDRLDPSLALVATASAYIPSLALVGKTVESSRKGIELNSAMMAQTFPPFAIEEDLVIDTEAGPVPATRYSVDGSGRGLIVFYHGGGFVLGSRASHDSAARALAVASGADVLSVEYRMAPEHQFPAAVDDSVAAYRFAVENAPTWGLDPRKTVVAGDSAGGNLSAVVAQQVRGEDVTPCLQLLIYPVVDMSRKRESMHEFSTGYFLTEEQIDYFCDTYLPSRDILPDPRVSPLLADDLTGLAPAHVVVAGFDPLRDEGLEYADALDKAGVPVTVERASGMIHGFINMALLSPTAQAAVTRMGEAVAKAIDAVG</sequence>
<gene>
    <name evidence="4" type="ORF">ACH46_01830</name>
</gene>
<dbReference type="RefSeq" id="WP_062394841.1">
    <property type="nucleotide sequence ID" value="NZ_CP011853.1"/>
</dbReference>